<protein>
    <submittedName>
        <fullName evidence="1">Uncharacterized protein</fullName>
    </submittedName>
</protein>
<dbReference type="Proteomes" id="UP000238348">
    <property type="component" value="Chromosome"/>
</dbReference>
<proteinExistence type="predicted"/>
<dbReference type="AlphaFoldDB" id="A0A2L0EWG1"/>
<evidence type="ECO:0000313" key="1">
    <source>
        <dbReference type="EMBL" id="AUX43640.1"/>
    </source>
</evidence>
<sequence length="677" mass="72107">MRTEAAAADPASVWMTHLERAHDRAHAAARSIEDHVEPSAHLAPAARRIEQGLAAMYDVFDGRADRPTAIGVAHARLWDAAILVARAGLQGALVALREACAELVGAEGRFPRVPLAGRAAVELQAGSTLPPLHTIERASLMPSFRAPPVPEPEEEAAVIDLPEPTTFEELAAVAEKARRMTQDRAQALTGRLKAPPAATAKVEAPVEVPPGFAFAPPPPLDEGAFVRRWARECFDEIGMLGLQRTPLPGDDWRACQALEARLINAIDALAALGPVAMAHVEPMAMDAPVANSMSMFAIAMIGGCIEGRDALACAERVLHRFGPNDPAVAEAFAAAMKLAPNPFARSALRSLYASTEPGCRAIAVEVLAHRGWLESEELAALAEEEDPRVLALALPALAATRHPGLERALGRALAQGDVHLQAAALDAMALAAHPRAAAAARAAADGALGDRALVRLAIVGGEDDARALLGRMQAKPTPASVEAVGWAGWVGAVPALLHLLEAEEQETKLAAGAALDRMLGANLVDHIEVMPEALEAVDVVDPDPEPPRGRPSLAALVSHPRDLPSAGSAETLEVPSTDPVRWRAYWAAHAGRYAPRLRVRRGQAYSPSVSLYELDRLPVSPEDRRRLHRELAARTGKLTRFDPYDFVHTQERSLEAWASLVRASAEPPGSWGRPNAR</sequence>
<dbReference type="RefSeq" id="WP_104982291.1">
    <property type="nucleotide sequence ID" value="NZ_CP012673.1"/>
</dbReference>
<organism evidence="1 2">
    <name type="scientific">Sorangium cellulosum</name>
    <name type="common">Polyangium cellulosum</name>
    <dbReference type="NCBI Taxonomy" id="56"/>
    <lineage>
        <taxon>Bacteria</taxon>
        <taxon>Pseudomonadati</taxon>
        <taxon>Myxococcota</taxon>
        <taxon>Polyangia</taxon>
        <taxon>Polyangiales</taxon>
        <taxon>Polyangiaceae</taxon>
        <taxon>Sorangium</taxon>
    </lineage>
</organism>
<dbReference type="InterPro" id="IPR016024">
    <property type="entry name" value="ARM-type_fold"/>
</dbReference>
<evidence type="ECO:0000313" key="2">
    <source>
        <dbReference type="Proteomes" id="UP000238348"/>
    </source>
</evidence>
<accession>A0A2L0EWG1</accession>
<dbReference type="OrthoDB" id="5514359at2"/>
<name>A0A2L0EWG1_SORCE</name>
<dbReference type="SUPFAM" id="SSF48371">
    <property type="entry name" value="ARM repeat"/>
    <property type="match status" value="1"/>
</dbReference>
<reference evidence="1 2" key="1">
    <citation type="submission" date="2015-09" db="EMBL/GenBank/DDBJ databases">
        <title>Sorangium comparison.</title>
        <authorList>
            <person name="Zaburannyi N."/>
            <person name="Bunk B."/>
            <person name="Overmann J."/>
            <person name="Mueller R."/>
        </authorList>
    </citation>
    <scope>NUCLEOTIDE SEQUENCE [LARGE SCALE GENOMIC DNA]</scope>
    <source>
        <strain evidence="1 2">So ce26</strain>
    </source>
</reference>
<dbReference type="EMBL" id="CP012673">
    <property type="protein sequence ID" value="AUX43640.1"/>
    <property type="molecule type" value="Genomic_DNA"/>
</dbReference>
<gene>
    <name evidence="1" type="ORF">SOCE26_050920</name>
</gene>